<keyword evidence="1 2" id="KW-0597">Phosphoprotein</keyword>
<feature type="domain" description="Response regulatory" evidence="3">
    <location>
        <begin position="4"/>
        <end position="119"/>
    </location>
</feature>
<reference evidence="4 5" key="1">
    <citation type="submission" date="2019-02" db="EMBL/GenBank/DDBJ databases">
        <title>Deep-cultivation of Planctomycetes and their phenomic and genomic characterization uncovers novel biology.</title>
        <authorList>
            <person name="Wiegand S."/>
            <person name="Jogler M."/>
            <person name="Boedeker C."/>
            <person name="Pinto D."/>
            <person name="Vollmers J."/>
            <person name="Rivas-Marin E."/>
            <person name="Kohn T."/>
            <person name="Peeters S.H."/>
            <person name="Heuer A."/>
            <person name="Rast P."/>
            <person name="Oberbeckmann S."/>
            <person name="Bunk B."/>
            <person name="Jeske O."/>
            <person name="Meyerdierks A."/>
            <person name="Storesund J.E."/>
            <person name="Kallscheuer N."/>
            <person name="Luecker S."/>
            <person name="Lage O.M."/>
            <person name="Pohl T."/>
            <person name="Merkel B.J."/>
            <person name="Hornburger P."/>
            <person name="Mueller R.-W."/>
            <person name="Bruemmer F."/>
            <person name="Labrenz M."/>
            <person name="Spormann A.M."/>
            <person name="Op den Camp H."/>
            <person name="Overmann J."/>
            <person name="Amann R."/>
            <person name="Jetten M.S.M."/>
            <person name="Mascher T."/>
            <person name="Medema M.H."/>
            <person name="Devos D.P."/>
            <person name="Kaster A.-K."/>
            <person name="Ovreas L."/>
            <person name="Rohde M."/>
            <person name="Galperin M.Y."/>
            <person name="Jogler C."/>
        </authorList>
    </citation>
    <scope>NUCLEOTIDE SEQUENCE [LARGE SCALE GENOMIC DNA]</scope>
    <source>
        <strain evidence="4 5">Pla85_3_4</strain>
    </source>
</reference>
<accession>A0A518DUC6</accession>
<feature type="modified residue" description="4-aspartylphosphate" evidence="2">
    <location>
        <position position="54"/>
    </location>
</feature>
<organism evidence="4 5">
    <name type="scientific">Lignipirellula cremea</name>
    <dbReference type="NCBI Taxonomy" id="2528010"/>
    <lineage>
        <taxon>Bacteria</taxon>
        <taxon>Pseudomonadati</taxon>
        <taxon>Planctomycetota</taxon>
        <taxon>Planctomycetia</taxon>
        <taxon>Pirellulales</taxon>
        <taxon>Pirellulaceae</taxon>
        <taxon>Lignipirellula</taxon>
    </lineage>
</organism>
<evidence type="ECO:0000259" key="3">
    <source>
        <dbReference type="PROSITE" id="PS50110"/>
    </source>
</evidence>
<dbReference type="InterPro" id="IPR001789">
    <property type="entry name" value="Sig_transdc_resp-reg_receiver"/>
</dbReference>
<dbReference type="OrthoDB" id="9813953at2"/>
<dbReference type="GO" id="GO:0000160">
    <property type="term" value="P:phosphorelay signal transduction system"/>
    <property type="evidence" value="ECO:0007669"/>
    <property type="project" value="InterPro"/>
</dbReference>
<sequence>MRKTLLIVDDAMIIREMIKDAVEPESWEIVGEAANGQEAIIKYQTLRPDAVTLDLVMPRFDGLHALRGIREFDPLARVLIVSAINQKEKLTEALRYGAGDFIVKPFEALRLRTALTKIVARMDSMPVILPAASSPQ</sequence>
<dbReference type="Proteomes" id="UP000317648">
    <property type="component" value="Chromosome"/>
</dbReference>
<dbReference type="PANTHER" id="PTHR44591">
    <property type="entry name" value="STRESS RESPONSE REGULATOR PROTEIN 1"/>
    <property type="match status" value="1"/>
</dbReference>
<dbReference type="SUPFAM" id="SSF52172">
    <property type="entry name" value="CheY-like"/>
    <property type="match status" value="1"/>
</dbReference>
<protein>
    <submittedName>
        <fullName evidence="4">Chemotaxis protein CheY</fullName>
    </submittedName>
</protein>
<dbReference type="EMBL" id="CP036433">
    <property type="protein sequence ID" value="QDU95428.1"/>
    <property type="molecule type" value="Genomic_DNA"/>
</dbReference>
<dbReference type="SMART" id="SM00448">
    <property type="entry name" value="REC"/>
    <property type="match status" value="1"/>
</dbReference>
<keyword evidence="5" id="KW-1185">Reference proteome</keyword>
<dbReference type="PANTHER" id="PTHR44591:SF3">
    <property type="entry name" value="RESPONSE REGULATORY DOMAIN-CONTAINING PROTEIN"/>
    <property type="match status" value="1"/>
</dbReference>
<evidence type="ECO:0000313" key="5">
    <source>
        <dbReference type="Proteomes" id="UP000317648"/>
    </source>
</evidence>
<dbReference type="InterPro" id="IPR050595">
    <property type="entry name" value="Bact_response_regulator"/>
</dbReference>
<dbReference type="InterPro" id="IPR011006">
    <property type="entry name" value="CheY-like_superfamily"/>
</dbReference>
<evidence type="ECO:0000313" key="4">
    <source>
        <dbReference type="EMBL" id="QDU95428.1"/>
    </source>
</evidence>
<dbReference type="Gene3D" id="3.40.50.2300">
    <property type="match status" value="1"/>
</dbReference>
<dbReference type="AlphaFoldDB" id="A0A518DUC6"/>
<name>A0A518DUC6_9BACT</name>
<evidence type="ECO:0000256" key="2">
    <source>
        <dbReference type="PROSITE-ProRule" id="PRU00169"/>
    </source>
</evidence>
<proteinExistence type="predicted"/>
<dbReference type="Pfam" id="PF00072">
    <property type="entry name" value="Response_reg"/>
    <property type="match status" value="1"/>
</dbReference>
<dbReference type="KEGG" id="lcre:Pla8534_32430"/>
<dbReference type="RefSeq" id="WP_145054170.1">
    <property type="nucleotide sequence ID" value="NZ_CP036433.1"/>
</dbReference>
<gene>
    <name evidence="4" type="primary">cheY_1</name>
    <name evidence="4" type="ORF">Pla8534_32430</name>
</gene>
<dbReference type="PROSITE" id="PS50110">
    <property type="entry name" value="RESPONSE_REGULATORY"/>
    <property type="match status" value="1"/>
</dbReference>
<evidence type="ECO:0000256" key="1">
    <source>
        <dbReference type="ARBA" id="ARBA00022553"/>
    </source>
</evidence>